<keyword evidence="2" id="KW-1185">Reference proteome</keyword>
<dbReference type="RefSeq" id="WP_145290603.1">
    <property type="nucleotide sequence ID" value="NZ_CP036318.1"/>
</dbReference>
<dbReference type="EMBL" id="CP036318">
    <property type="protein sequence ID" value="QDV59276.1"/>
    <property type="molecule type" value="Genomic_DNA"/>
</dbReference>
<name>A0A518J1R0_9BACT</name>
<evidence type="ECO:0000313" key="2">
    <source>
        <dbReference type="Proteomes" id="UP000316770"/>
    </source>
</evidence>
<dbReference type="AlphaFoldDB" id="A0A518J1R0"/>
<evidence type="ECO:0000313" key="1">
    <source>
        <dbReference type="EMBL" id="QDV59276.1"/>
    </source>
</evidence>
<proteinExistence type="predicted"/>
<dbReference type="Proteomes" id="UP000316770">
    <property type="component" value="Chromosome"/>
</dbReference>
<dbReference type="PROSITE" id="PS51257">
    <property type="entry name" value="PROKAR_LIPOPROTEIN"/>
    <property type="match status" value="1"/>
</dbReference>
<gene>
    <name evidence="1" type="ORF">Mal33_53040</name>
</gene>
<sequence>MATRNRPPASTFPKSAIVIAVLIAGCSLTYGIVRAAGWLDRAAPLAQKPSREGLVPVPKALVDLRAFDVVRREDVYDLSRGEESYFWLPKEQVESHPEWFERVDQIIGRVMARDKRADFVFSEKDFLPEGSRSGIVGGIASGKQGFFLSAEKIPGLRFLKSGDRFDLLASLPKKSEPPSSEYGLLMGGIKARGGKPIPLNGVRLLAQNAEMIALTTRRIMTTQGGLQLDATDTRGRTVNNAKDEQVAIAIDPAEAVPLTQALGDDLEIHMVTRSGQETPLANDINRLEGRIPMPATAVAVEAFQPIRASDLAEPTTGELRQYYFEPADIQDGWIARPEDLIGRVLRHGVEPGYIFREQDFLPSGSLIKEVEAYQQIAVDDLVDGSRSNWVGRVASRELAAGTELSDADLFPAGTPPGLTAAIPADRMALTVDLSDVQGVEELSRGDRCDLLASANVDLQQTLQGVELSPALLGELQSRAVNRVLATDAIVVQRRDQHVVLATRPDEVSAVARSLAQKQTVFCVARSHPSELASLTPAIDATATSDGLESDPDPLSGIAITESIVGGNRVVRGYRRGQ</sequence>
<accession>A0A518J1R0</accession>
<protein>
    <submittedName>
        <fullName evidence="1">Uncharacterized protein</fullName>
    </submittedName>
</protein>
<organism evidence="1 2">
    <name type="scientific">Rosistilla oblonga</name>
    <dbReference type="NCBI Taxonomy" id="2527990"/>
    <lineage>
        <taxon>Bacteria</taxon>
        <taxon>Pseudomonadati</taxon>
        <taxon>Planctomycetota</taxon>
        <taxon>Planctomycetia</taxon>
        <taxon>Pirellulales</taxon>
        <taxon>Pirellulaceae</taxon>
        <taxon>Rosistilla</taxon>
    </lineage>
</organism>
<reference evidence="1 2" key="1">
    <citation type="submission" date="2019-02" db="EMBL/GenBank/DDBJ databases">
        <title>Deep-cultivation of Planctomycetes and their phenomic and genomic characterization uncovers novel biology.</title>
        <authorList>
            <person name="Wiegand S."/>
            <person name="Jogler M."/>
            <person name="Boedeker C."/>
            <person name="Pinto D."/>
            <person name="Vollmers J."/>
            <person name="Rivas-Marin E."/>
            <person name="Kohn T."/>
            <person name="Peeters S.H."/>
            <person name="Heuer A."/>
            <person name="Rast P."/>
            <person name="Oberbeckmann S."/>
            <person name="Bunk B."/>
            <person name="Jeske O."/>
            <person name="Meyerdierks A."/>
            <person name="Storesund J.E."/>
            <person name="Kallscheuer N."/>
            <person name="Luecker S."/>
            <person name="Lage O.M."/>
            <person name="Pohl T."/>
            <person name="Merkel B.J."/>
            <person name="Hornburger P."/>
            <person name="Mueller R.-W."/>
            <person name="Bruemmer F."/>
            <person name="Labrenz M."/>
            <person name="Spormann A.M."/>
            <person name="Op den Camp H."/>
            <person name="Overmann J."/>
            <person name="Amann R."/>
            <person name="Jetten M.S.M."/>
            <person name="Mascher T."/>
            <person name="Medema M.H."/>
            <person name="Devos D.P."/>
            <person name="Kaster A.-K."/>
            <person name="Ovreas L."/>
            <person name="Rohde M."/>
            <person name="Galperin M.Y."/>
            <person name="Jogler C."/>
        </authorList>
    </citation>
    <scope>NUCLEOTIDE SEQUENCE [LARGE SCALE GENOMIC DNA]</scope>
    <source>
        <strain evidence="1 2">Mal33</strain>
    </source>
</reference>